<dbReference type="AlphaFoldDB" id="A0A8X6PTP7"/>
<dbReference type="OrthoDB" id="5984724at2759"/>
<reference evidence="2" key="1">
    <citation type="submission" date="2020-08" db="EMBL/GenBank/DDBJ databases">
        <title>Multicomponent nature underlies the extraordinary mechanical properties of spider dragline silk.</title>
        <authorList>
            <person name="Kono N."/>
            <person name="Nakamura H."/>
            <person name="Mori M."/>
            <person name="Yoshida Y."/>
            <person name="Ohtoshi R."/>
            <person name="Malay A.D."/>
            <person name="Moran D.A.P."/>
            <person name="Tomita M."/>
            <person name="Numata K."/>
            <person name="Arakawa K."/>
        </authorList>
    </citation>
    <scope>NUCLEOTIDE SEQUENCE</scope>
</reference>
<dbReference type="PANTHER" id="PTHR47331">
    <property type="entry name" value="PHD-TYPE DOMAIN-CONTAINING PROTEIN"/>
    <property type="match status" value="1"/>
</dbReference>
<comment type="caution">
    <text evidence="2">The sequence shown here is derived from an EMBL/GenBank/DDBJ whole genome shotgun (WGS) entry which is preliminary data.</text>
</comment>
<name>A0A8X6PTP7_NEPPI</name>
<dbReference type="Proteomes" id="UP000887013">
    <property type="component" value="Unassembled WGS sequence"/>
</dbReference>
<dbReference type="PANTHER" id="PTHR47331:SF1">
    <property type="entry name" value="GAG-LIKE PROTEIN"/>
    <property type="match status" value="1"/>
</dbReference>
<sequence>MVKLHSMKSIVTKYGSRRDLKPVSVPVTGSRDHKHMLLVEKDDNLISNDRIYYLYHHAVVKPSCTFTKLRVVFEVSGKVAAHPRKWKIFVVNRRSEILDVIPHEQWSHVSSKDNSADLASRGVNPENLTNSTLWCHGTSVLCMSKNHWSQQNQIDFKVDEKALSELKPKSPFNATTRYKWKKGSINLSVGDIVLIKENNVPPSVRPLGSIYDHTGNDSIVRNVTVKTANACLKRPIVKLSALPLYQE</sequence>
<proteinExistence type="predicted"/>
<keyword evidence="3" id="KW-1185">Reference proteome</keyword>
<organism evidence="2 3">
    <name type="scientific">Nephila pilipes</name>
    <name type="common">Giant wood spider</name>
    <name type="synonym">Nephila maculata</name>
    <dbReference type="NCBI Taxonomy" id="299642"/>
    <lineage>
        <taxon>Eukaryota</taxon>
        <taxon>Metazoa</taxon>
        <taxon>Ecdysozoa</taxon>
        <taxon>Arthropoda</taxon>
        <taxon>Chelicerata</taxon>
        <taxon>Arachnida</taxon>
        <taxon>Araneae</taxon>
        <taxon>Araneomorphae</taxon>
        <taxon>Entelegynae</taxon>
        <taxon>Araneoidea</taxon>
        <taxon>Nephilidae</taxon>
        <taxon>Nephila</taxon>
    </lineage>
</organism>
<accession>A0A8X6PTP7</accession>
<evidence type="ECO:0000313" key="3">
    <source>
        <dbReference type="Proteomes" id="UP000887013"/>
    </source>
</evidence>
<dbReference type="Pfam" id="PF18701">
    <property type="entry name" value="DUF5641"/>
    <property type="match status" value="1"/>
</dbReference>
<dbReference type="InterPro" id="IPR040676">
    <property type="entry name" value="DUF5641"/>
</dbReference>
<protein>
    <recommendedName>
        <fullName evidence="1">DUF5641 domain-containing protein</fullName>
    </recommendedName>
</protein>
<evidence type="ECO:0000259" key="1">
    <source>
        <dbReference type="Pfam" id="PF18701"/>
    </source>
</evidence>
<evidence type="ECO:0000313" key="2">
    <source>
        <dbReference type="EMBL" id="GFT88909.1"/>
    </source>
</evidence>
<feature type="domain" description="DUF5641" evidence="1">
    <location>
        <begin position="175"/>
        <end position="242"/>
    </location>
</feature>
<gene>
    <name evidence="2" type="ORF">NPIL_72511</name>
</gene>
<dbReference type="EMBL" id="BMAW01073694">
    <property type="protein sequence ID" value="GFT88909.1"/>
    <property type="molecule type" value="Genomic_DNA"/>
</dbReference>